<dbReference type="NCBIfam" id="TIGR01256">
    <property type="entry name" value="modA"/>
    <property type="match status" value="1"/>
</dbReference>
<evidence type="ECO:0000313" key="6">
    <source>
        <dbReference type="EMBL" id="CAB4998830.1"/>
    </source>
</evidence>
<dbReference type="InterPro" id="IPR005950">
    <property type="entry name" value="ModA"/>
</dbReference>
<evidence type="ECO:0000313" key="5">
    <source>
        <dbReference type="EMBL" id="CAB4919258.1"/>
    </source>
</evidence>
<gene>
    <name evidence="3" type="ORF">UFOPK2754_03156</name>
    <name evidence="4" type="ORF">UFOPK3139_02478</name>
    <name evidence="5" type="ORF">UFOPK3543_01986</name>
    <name evidence="6" type="ORF">UFOPK3967_01498</name>
</gene>
<organism evidence="3">
    <name type="scientific">freshwater metagenome</name>
    <dbReference type="NCBI Taxonomy" id="449393"/>
    <lineage>
        <taxon>unclassified sequences</taxon>
        <taxon>metagenomes</taxon>
        <taxon>ecological metagenomes</taxon>
    </lineage>
</organism>
<proteinExistence type="predicted"/>
<keyword evidence="1" id="KW-0479">Metal-binding</keyword>
<dbReference type="SUPFAM" id="SSF53850">
    <property type="entry name" value="Periplasmic binding protein-like II"/>
    <property type="match status" value="1"/>
</dbReference>
<evidence type="ECO:0000256" key="2">
    <source>
        <dbReference type="ARBA" id="ARBA00022729"/>
    </source>
</evidence>
<sequence>MTLLFGLFGLFALAAAACGDDSSPTATSSNSNGGEITVLAAASLTDAFRELGVAFQTANPATKVTFSFGASSTLVTQINQGAPADVFASADLANMDKLTGAGGAGAAGTPIAFATNKLQIIVGKGNPRGMAGPADLAKPGVVYVTAAPAVPIGKYAQQVLDKAKVVVTPKSLEADVRAVVNKVTLGEADAGIVYATDVKAAGDKAAGVTIPDDVNVLATYPIAVIKATKNAPAANAFIAYVTSAPGQAILATFGFAKP</sequence>
<name>A0A6J6VP17_9ZZZZ</name>
<dbReference type="GO" id="GO:0015689">
    <property type="term" value="P:molybdate ion transport"/>
    <property type="evidence" value="ECO:0007669"/>
    <property type="project" value="InterPro"/>
</dbReference>
<evidence type="ECO:0000313" key="3">
    <source>
        <dbReference type="EMBL" id="CAB4772247.1"/>
    </source>
</evidence>
<accession>A0A6J6VP17</accession>
<evidence type="ECO:0000256" key="1">
    <source>
        <dbReference type="ARBA" id="ARBA00022723"/>
    </source>
</evidence>
<dbReference type="EMBL" id="CAFBOS010000085">
    <property type="protein sequence ID" value="CAB4998830.1"/>
    <property type="molecule type" value="Genomic_DNA"/>
</dbReference>
<dbReference type="EMBL" id="CAFABA010000128">
    <property type="protein sequence ID" value="CAB4835487.1"/>
    <property type="molecule type" value="Genomic_DNA"/>
</dbReference>
<reference evidence="3" key="1">
    <citation type="submission" date="2020-05" db="EMBL/GenBank/DDBJ databases">
        <authorList>
            <person name="Chiriac C."/>
            <person name="Salcher M."/>
            <person name="Ghai R."/>
            <person name="Kavagutti S V."/>
        </authorList>
    </citation>
    <scope>NUCLEOTIDE SEQUENCE</scope>
</reference>
<dbReference type="EMBL" id="CAEZYR010000191">
    <property type="protein sequence ID" value="CAB4772247.1"/>
    <property type="molecule type" value="Genomic_DNA"/>
</dbReference>
<dbReference type="Pfam" id="PF13531">
    <property type="entry name" value="SBP_bac_11"/>
    <property type="match status" value="1"/>
</dbReference>
<dbReference type="GO" id="GO:0046872">
    <property type="term" value="F:metal ion binding"/>
    <property type="evidence" value="ECO:0007669"/>
    <property type="project" value="UniProtKB-KW"/>
</dbReference>
<dbReference type="InterPro" id="IPR050682">
    <property type="entry name" value="ModA/WtpA"/>
</dbReference>
<dbReference type="CDD" id="cd13538">
    <property type="entry name" value="PBP2_ModA_like_1"/>
    <property type="match status" value="1"/>
</dbReference>
<dbReference type="AlphaFoldDB" id="A0A6J6VP17"/>
<dbReference type="PANTHER" id="PTHR30632">
    <property type="entry name" value="MOLYBDATE-BINDING PERIPLASMIC PROTEIN"/>
    <property type="match status" value="1"/>
</dbReference>
<protein>
    <submittedName>
        <fullName evidence="3">Unannotated protein</fullName>
    </submittedName>
</protein>
<dbReference type="EMBL" id="CAFBMH010000082">
    <property type="protein sequence ID" value="CAB4919258.1"/>
    <property type="molecule type" value="Genomic_DNA"/>
</dbReference>
<dbReference type="Gene3D" id="3.40.190.10">
    <property type="entry name" value="Periplasmic binding protein-like II"/>
    <property type="match status" value="2"/>
</dbReference>
<keyword evidence="2" id="KW-0732">Signal</keyword>
<dbReference type="GO" id="GO:0030973">
    <property type="term" value="F:molybdate ion binding"/>
    <property type="evidence" value="ECO:0007669"/>
    <property type="project" value="TreeGrafter"/>
</dbReference>
<evidence type="ECO:0000313" key="4">
    <source>
        <dbReference type="EMBL" id="CAB4835487.1"/>
    </source>
</evidence>
<dbReference type="PIRSF" id="PIRSF004846">
    <property type="entry name" value="ModA"/>
    <property type="match status" value="1"/>
</dbReference>
<dbReference type="PANTHER" id="PTHR30632:SF0">
    <property type="entry name" value="SULFATE-BINDING PROTEIN"/>
    <property type="match status" value="1"/>
</dbReference>